<name>A0ABT2X3Q7_9RHOB</name>
<organism evidence="2 3">
    <name type="scientific">Albidovulum salinarum</name>
    <dbReference type="NCBI Taxonomy" id="2984153"/>
    <lineage>
        <taxon>Bacteria</taxon>
        <taxon>Pseudomonadati</taxon>
        <taxon>Pseudomonadota</taxon>
        <taxon>Alphaproteobacteria</taxon>
        <taxon>Rhodobacterales</taxon>
        <taxon>Paracoccaceae</taxon>
        <taxon>Albidovulum</taxon>
    </lineage>
</organism>
<comment type="caution">
    <text evidence="2">The sequence shown here is derived from an EMBL/GenBank/DDBJ whole genome shotgun (WGS) entry which is preliminary data.</text>
</comment>
<keyword evidence="3" id="KW-1185">Reference proteome</keyword>
<keyword evidence="1" id="KW-0732">Signal</keyword>
<evidence type="ECO:0000313" key="2">
    <source>
        <dbReference type="EMBL" id="MCU9847959.1"/>
    </source>
</evidence>
<protein>
    <submittedName>
        <fullName evidence="2">Uncharacterized protein</fullName>
    </submittedName>
</protein>
<feature type="chain" id="PRO_5047097373" evidence="1">
    <location>
        <begin position="34"/>
        <end position="83"/>
    </location>
</feature>
<reference evidence="2 3" key="1">
    <citation type="submission" date="2022-10" db="EMBL/GenBank/DDBJ databases">
        <title>Defluviimonas sp. nov., isolated from ocean surface sediments.</title>
        <authorList>
            <person name="He W."/>
            <person name="Wang L."/>
            <person name="Zhang D.-F."/>
        </authorList>
    </citation>
    <scope>NUCLEOTIDE SEQUENCE [LARGE SCALE GENOMIC DNA]</scope>
    <source>
        <strain evidence="2 3">WL0024</strain>
    </source>
</reference>
<dbReference type="EMBL" id="JAOVQO010000006">
    <property type="protein sequence ID" value="MCU9847959.1"/>
    <property type="molecule type" value="Genomic_DNA"/>
</dbReference>
<evidence type="ECO:0000256" key="1">
    <source>
        <dbReference type="SAM" id="SignalP"/>
    </source>
</evidence>
<proteinExistence type="predicted"/>
<evidence type="ECO:0000313" key="3">
    <source>
        <dbReference type="Proteomes" id="UP001209535"/>
    </source>
</evidence>
<gene>
    <name evidence="2" type="ORF">OEZ60_08065</name>
</gene>
<accession>A0ABT2X3Q7</accession>
<feature type="signal peptide" evidence="1">
    <location>
        <begin position="1"/>
        <end position="33"/>
    </location>
</feature>
<dbReference type="Proteomes" id="UP001209535">
    <property type="component" value="Unassembled WGS sequence"/>
</dbReference>
<sequence length="83" mass="8767">MFTGVVSDMKDSSMGFSLRSLLLSCAFSGVAFAASAQDGAPILFTNVDPPPMKWSAVMFRKTEDQNGYEAAQAGRDCHEAAAG</sequence>